<dbReference type="EC" id="1.1.1.271" evidence="3 9"/>
<feature type="binding site" evidence="9">
    <location>
        <position position="212"/>
    </location>
    <ligand>
        <name>substrate</name>
    </ligand>
</feature>
<feature type="binding site" evidence="9">
    <location>
        <begin position="173"/>
        <end position="176"/>
    </location>
    <ligand>
        <name>NADP(+)</name>
        <dbReference type="ChEBI" id="CHEBI:58349"/>
    </ligand>
</feature>
<keyword evidence="7 9" id="KW-0511">Multifunctional enzyme</keyword>
<dbReference type="eggNOG" id="COG0451">
    <property type="taxonomic scope" value="Bacteria"/>
</dbReference>
<evidence type="ECO:0000256" key="3">
    <source>
        <dbReference type="ARBA" id="ARBA00012371"/>
    </source>
</evidence>
<dbReference type="GO" id="GO:0050577">
    <property type="term" value="F:GDP-L-fucose synthase activity"/>
    <property type="evidence" value="ECO:0007669"/>
    <property type="project" value="UniProtKB-UniRule"/>
</dbReference>
<dbReference type="PANTHER" id="PTHR43238">
    <property type="entry name" value="GDP-L-FUCOSE SYNTHASE"/>
    <property type="match status" value="1"/>
</dbReference>
<feature type="binding site" evidence="9">
    <location>
        <begin position="20"/>
        <end position="26"/>
    </location>
    <ligand>
        <name>NADP(+)</name>
        <dbReference type="ChEBI" id="CHEBI:58349"/>
    </ligand>
</feature>
<dbReference type="CDD" id="cd05239">
    <property type="entry name" value="GDP_FS_SDR_e"/>
    <property type="match status" value="1"/>
</dbReference>
<evidence type="ECO:0000313" key="12">
    <source>
        <dbReference type="Proteomes" id="UP000009223"/>
    </source>
</evidence>
<sequence>MGDMRLKISMNKQDKIYVAGHRGLVGSAILKRLKSDGYENIITRTHRELDLLDQAAVNKFFSEEKPDYVFLAAAKVGGIGANSNYPAEFLYQNIMIGFNIVNAAYNSKVKKLLNLGSSCIYPKMAPQPLKEEYLLTGPLEPTNDAYAIAKISVIKLCGNYNKQYGTNYLSVMPTNLYGPEDTYDIENGHVLPALISKFHEAKISGKDIVTLWGDGSPYREFLYSEDLADAVVFLMQNKNAADIGEFINIGTGKDLSVKELADLIKDIVYSDVPGRTCLMEWDTSKPNGTPRKLLDVSQLHSMGWNAKTGLKEGINNAYSSFLLLSNSK</sequence>
<dbReference type="GO" id="GO:0070401">
    <property type="term" value="F:NADP+ binding"/>
    <property type="evidence" value="ECO:0007669"/>
    <property type="project" value="UniProtKB-UniRule"/>
</dbReference>
<feature type="site" description="Important for catalytic activity" evidence="9">
    <location>
        <position position="117"/>
    </location>
</feature>
<keyword evidence="5 9" id="KW-0560">Oxidoreductase</keyword>
<dbReference type="Proteomes" id="UP000009223">
    <property type="component" value="Chromosome"/>
</dbReference>
<comment type="similarity">
    <text evidence="2 9">Belongs to the NAD(P)-dependent epimerase/dehydratase family. Fucose synthase subfamily.</text>
</comment>
<dbReference type="PANTHER" id="PTHR43238:SF1">
    <property type="entry name" value="GDP-L-FUCOSE SYNTHASE"/>
    <property type="match status" value="1"/>
</dbReference>
<dbReference type="SUPFAM" id="SSF51735">
    <property type="entry name" value="NAD(P)-binding Rossmann-fold domains"/>
    <property type="match status" value="1"/>
</dbReference>
<keyword evidence="6 9" id="KW-0413">Isomerase</keyword>
<dbReference type="GO" id="GO:0016853">
    <property type="term" value="F:isomerase activity"/>
    <property type="evidence" value="ECO:0007669"/>
    <property type="project" value="UniProtKB-KW"/>
</dbReference>
<name>F5YHJ1_TREPZ</name>
<evidence type="ECO:0000256" key="7">
    <source>
        <dbReference type="ARBA" id="ARBA00023268"/>
    </source>
</evidence>
<feature type="binding site" evidence="9">
    <location>
        <position position="150"/>
    </location>
    <ligand>
        <name>NADP(+)</name>
        <dbReference type="ChEBI" id="CHEBI:58349"/>
    </ligand>
</feature>
<feature type="binding site" evidence="9">
    <location>
        <begin position="115"/>
        <end position="118"/>
    </location>
    <ligand>
        <name>NADP(+)</name>
        <dbReference type="ChEBI" id="CHEBI:58349"/>
    </ligand>
</feature>
<keyword evidence="12" id="KW-1185">Reference proteome</keyword>
<gene>
    <name evidence="9 11" type="primary">fcl</name>
    <name evidence="11" type="ordered locus">TREPR_2388</name>
</gene>
<dbReference type="AlphaFoldDB" id="F5YHJ1"/>
<evidence type="ECO:0000259" key="10">
    <source>
        <dbReference type="Pfam" id="PF01370"/>
    </source>
</evidence>
<evidence type="ECO:0000256" key="6">
    <source>
        <dbReference type="ARBA" id="ARBA00023235"/>
    </source>
</evidence>
<protein>
    <recommendedName>
        <fullName evidence="3 9">GDP-L-fucose synthase</fullName>
        <ecNumber evidence="3 9">1.1.1.271</ecNumber>
    </recommendedName>
    <alternativeName>
        <fullName evidence="9">GDP-4-keto-6-deoxy-D-mannose-3,5-epimerase-4-reductase</fullName>
    </alternativeName>
</protein>
<dbReference type="Gene3D" id="3.40.50.720">
    <property type="entry name" value="NAD(P)-binding Rossmann-like Domain"/>
    <property type="match status" value="1"/>
</dbReference>
<feature type="active site" description="Proton donor/acceptor" evidence="9">
    <location>
        <position position="146"/>
    </location>
</feature>
<feature type="binding site" evidence="9">
    <location>
        <position position="219"/>
    </location>
    <ligand>
        <name>substrate</name>
    </ligand>
</feature>
<evidence type="ECO:0000256" key="1">
    <source>
        <dbReference type="ARBA" id="ARBA00004883"/>
    </source>
</evidence>
<dbReference type="Pfam" id="PF01370">
    <property type="entry name" value="Epimerase"/>
    <property type="match status" value="1"/>
</dbReference>
<dbReference type="UniPathway" id="UPA00128">
    <property type="reaction ID" value="UER00191"/>
</dbReference>
<feature type="binding site" evidence="9">
    <location>
        <position position="197"/>
    </location>
    <ligand>
        <name>substrate</name>
    </ligand>
</feature>
<comment type="catalytic activity">
    <reaction evidence="8 9">
        <text>GDP-beta-L-fucose + NADP(+) = GDP-4-dehydro-alpha-D-rhamnose + NADPH + H(+)</text>
        <dbReference type="Rhea" id="RHEA:18885"/>
        <dbReference type="ChEBI" id="CHEBI:15378"/>
        <dbReference type="ChEBI" id="CHEBI:57273"/>
        <dbReference type="ChEBI" id="CHEBI:57783"/>
        <dbReference type="ChEBI" id="CHEBI:57964"/>
        <dbReference type="ChEBI" id="CHEBI:58349"/>
        <dbReference type="EC" id="1.1.1.271"/>
    </reaction>
</comment>
<dbReference type="InterPro" id="IPR028614">
    <property type="entry name" value="GDP_fucose/colitose_synth"/>
</dbReference>
<dbReference type="InterPro" id="IPR036291">
    <property type="entry name" value="NAD(P)-bd_dom_sf"/>
</dbReference>
<dbReference type="InterPro" id="IPR001509">
    <property type="entry name" value="Epimerase_deHydtase"/>
</dbReference>
<accession>F5YHJ1</accession>
<comment type="caution">
    <text evidence="9">Lacks conserved residue(s) required for the propagation of feature annotation.</text>
</comment>
<organism evidence="11 12">
    <name type="scientific">Treponema primitia (strain ATCC BAA-887 / DSM 12427 / ZAS-2)</name>
    <dbReference type="NCBI Taxonomy" id="545694"/>
    <lineage>
        <taxon>Bacteria</taxon>
        <taxon>Pseudomonadati</taxon>
        <taxon>Spirochaetota</taxon>
        <taxon>Spirochaetia</taxon>
        <taxon>Spirochaetales</taxon>
        <taxon>Treponemataceae</taxon>
        <taxon>Treponema</taxon>
    </lineage>
</organism>
<evidence type="ECO:0000256" key="4">
    <source>
        <dbReference type="ARBA" id="ARBA00022857"/>
    </source>
</evidence>
<feature type="site" description="Important for catalytic activity" evidence="9">
    <location>
        <position position="119"/>
    </location>
</feature>
<feature type="domain" description="NAD-dependent epimerase/dehydratase" evidence="10">
    <location>
        <begin position="16"/>
        <end position="250"/>
    </location>
</feature>
<dbReference type="EMBL" id="CP001843">
    <property type="protein sequence ID" value="AEF84800.1"/>
    <property type="molecule type" value="Genomic_DNA"/>
</dbReference>
<keyword evidence="4 9" id="KW-0521">NADP</keyword>
<evidence type="ECO:0000256" key="9">
    <source>
        <dbReference type="HAMAP-Rule" id="MF_00956"/>
    </source>
</evidence>
<dbReference type="HOGENOM" id="CLU_007383_18_0_12"/>
<dbReference type="HAMAP" id="MF_00956">
    <property type="entry name" value="GDP_fucose_synth"/>
    <property type="match status" value="1"/>
</dbReference>
<proteinExistence type="inferred from homology"/>
<reference evidence="12" key="1">
    <citation type="submission" date="2009-12" db="EMBL/GenBank/DDBJ databases">
        <title>Complete sequence of Treponema primitia strain ZAS-2.</title>
        <authorList>
            <person name="Tetu S.G."/>
            <person name="Matson E."/>
            <person name="Ren Q."/>
            <person name="Seshadri R."/>
            <person name="Elbourne L."/>
            <person name="Hassan K.A."/>
            <person name="Durkin A."/>
            <person name="Radune D."/>
            <person name="Mohamoud Y."/>
            <person name="Shay R."/>
            <person name="Jin S."/>
            <person name="Zhang X."/>
            <person name="Lucey K."/>
            <person name="Ballor N.R."/>
            <person name="Ottesen E."/>
            <person name="Rosenthal R."/>
            <person name="Allen A."/>
            <person name="Leadbetter J.R."/>
            <person name="Paulsen I.T."/>
        </authorList>
    </citation>
    <scope>NUCLEOTIDE SEQUENCE [LARGE SCALE GENOMIC DNA]</scope>
    <source>
        <strain evidence="12">ATCC BAA-887 / DSM 12427 / ZAS-2</strain>
    </source>
</reference>
<dbReference type="STRING" id="545694.TREPR_2388"/>
<dbReference type="Gene3D" id="3.90.25.10">
    <property type="entry name" value="UDP-galactose 4-epimerase, domain 1"/>
    <property type="match status" value="1"/>
</dbReference>
<evidence type="ECO:0000313" key="11">
    <source>
        <dbReference type="EMBL" id="AEF84800.1"/>
    </source>
</evidence>
<dbReference type="FunFam" id="3.40.50.720:FF:000101">
    <property type="entry name" value="GDP-L-fucose synthase"/>
    <property type="match status" value="1"/>
</dbReference>
<evidence type="ECO:0000256" key="5">
    <source>
        <dbReference type="ARBA" id="ARBA00023002"/>
    </source>
</evidence>
<reference evidence="11 12" key="2">
    <citation type="journal article" date="2011" name="ISME J.">
        <title>RNA-seq reveals cooperative metabolic interactions between two termite-gut spirochete species in co-culture.</title>
        <authorList>
            <person name="Rosenthal A.Z."/>
            <person name="Matson E.G."/>
            <person name="Eldar A."/>
            <person name="Leadbetter J.R."/>
        </authorList>
    </citation>
    <scope>NUCLEOTIDE SEQUENCE [LARGE SCALE GENOMIC DNA]</scope>
    <source>
        <strain evidence="12">ATCC BAA-887 / DSM 12427 / ZAS-2</strain>
    </source>
</reference>
<dbReference type="GO" id="GO:0042351">
    <property type="term" value="P:'de novo' GDP-L-fucose biosynthetic process"/>
    <property type="evidence" value="ECO:0007669"/>
    <property type="project" value="UniProtKB-UniRule"/>
</dbReference>
<dbReference type="KEGG" id="tpi:TREPR_2388"/>
<comment type="function">
    <text evidence="9">Catalyzes the two-step NADP-dependent conversion of GDP-4-dehydro-6-deoxy-D-mannose to GDP-fucose, involving an epimerase and a reductase reaction.</text>
</comment>
<evidence type="ECO:0000256" key="8">
    <source>
        <dbReference type="ARBA" id="ARBA00051935"/>
    </source>
</evidence>
<evidence type="ECO:0000256" key="2">
    <source>
        <dbReference type="ARBA" id="ARBA00005959"/>
    </source>
</evidence>
<comment type="pathway">
    <text evidence="1 9">Nucleotide-sugar biosynthesis; GDP-L-fucose biosynthesis via de novo pathway; GDP-L-fucose from GDP-alpha-D-mannose: step 2/2.</text>
</comment>
<feature type="binding site" evidence="9">
    <location>
        <position position="189"/>
    </location>
    <ligand>
        <name>NADP(+)</name>
        <dbReference type="ChEBI" id="CHEBI:58349"/>
    </ligand>
</feature>